<feature type="non-terminal residue" evidence="1">
    <location>
        <position position="42"/>
    </location>
</feature>
<evidence type="ECO:0000313" key="1">
    <source>
        <dbReference type="EMBL" id="GCA63707.1"/>
    </source>
</evidence>
<organism evidence="1 2">
    <name type="scientific">Kipferlia bialata</name>
    <dbReference type="NCBI Taxonomy" id="797122"/>
    <lineage>
        <taxon>Eukaryota</taxon>
        <taxon>Metamonada</taxon>
        <taxon>Carpediemonas-like organisms</taxon>
        <taxon>Kipferlia</taxon>
    </lineage>
</organism>
<keyword evidence="2" id="KW-1185">Reference proteome</keyword>
<proteinExistence type="predicted"/>
<comment type="caution">
    <text evidence="1">The sequence shown here is derived from an EMBL/GenBank/DDBJ whole genome shotgun (WGS) entry which is preliminary data.</text>
</comment>
<reference evidence="1 2" key="1">
    <citation type="journal article" date="2018" name="PLoS ONE">
        <title>The draft genome of Kipferlia bialata reveals reductive genome evolution in fornicate parasites.</title>
        <authorList>
            <person name="Tanifuji G."/>
            <person name="Takabayashi S."/>
            <person name="Kume K."/>
            <person name="Takagi M."/>
            <person name="Nakayama T."/>
            <person name="Kamikawa R."/>
            <person name="Inagaki Y."/>
            <person name="Hashimoto T."/>
        </authorList>
    </citation>
    <scope>NUCLEOTIDE SEQUENCE [LARGE SCALE GENOMIC DNA]</scope>
    <source>
        <strain evidence="1">NY0173</strain>
    </source>
</reference>
<protein>
    <submittedName>
        <fullName evidence="1">Uncharacterized protein</fullName>
    </submittedName>
</protein>
<dbReference type="AlphaFoldDB" id="A0A391NQI7"/>
<dbReference type="EMBL" id="BDIP01004667">
    <property type="protein sequence ID" value="GCA63707.1"/>
    <property type="molecule type" value="Genomic_DNA"/>
</dbReference>
<gene>
    <name evidence="1" type="ORF">KIPB_011467</name>
</gene>
<evidence type="ECO:0000313" key="2">
    <source>
        <dbReference type="Proteomes" id="UP000265618"/>
    </source>
</evidence>
<dbReference type="Proteomes" id="UP000265618">
    <property type="component" value="Unassembled WGS sequence"/>
</dbReference>
<sequence>MLSLLEGIRAMHLYLLCLAVLCVHVCAIEWSANITNCVPLND</sequence>
<accession>A0A391NQI7</accession>
<name>A0A391NQI7_9EUKA</name>